<dbReference type="AlphaFoldDB" id="A0A1G2KMX6"/>
<keyword evidence="4" id="KW-0472">Membrane</keyword>
<dbReference type="Gene3D" id="1.25.40.10">
    <property type="entry name" value="Tetratricopeptide repeat domain"/>
    <property type="match status" value="1"/>
</dbReference>
<dbReference type="PROSITE" id="PS50005">
    <property type="entry name" value="TPR"/>
    <property type="match status" value="1"/>
</dbReference>
<evidence type="ECO:0000256" key="3">
    <source>
        <dbReference type="PROSITE-ProRule" id="PRU00339"/>
    </source>
</evidence>
<comment type="caution">
    <text evidence="5">The sequence shown here is derived from an EMBL/GenBank/DDBJ whole genome shotgun (WGS) entry which is preliminary data.</text>
</comment>
<protein>
    <submittedName>
        <fullName evidence="5">Uncharacterized protein</fullName>
    </submittedName>
</protein>
<feature type="repeat" description="TPR" evidence="3">
    <location>
        <begin position="213"/>
        <end position="246"/>
    </location>
</feature>
<dbReference type="InterPro" id="IPR011990">
    <property type="entry name" value="TPR-like_helical_dom_sf"/>
</dbReference>
<evidence type="ECO:0000256" key="4">
    <source>
        <dbReference type="SAM" id="Phobius"/>
    </source>
</evidence>
<dbReference type="InterPro" id="IPR051012">
    <property type="entry name" value="CellSynth/LPSAsmb/PSIAsmb"/>
</dbReference>
<keyword evidence="4" id="KW-0812">Transmembrane</keyword>
<dbReference type="PANTHER" id="PTHR45586">
    <property type="entry name" value="TPR REPEAT-CONTAINING PROTEIN PA4667"/>
    <property type="match status" value="1"/>
</dbReference>
<keyword evidence="2 3" id="KW-0802">TPR repeat</keyword>
<dbReference type="SMART" id="SM00028">
    <property type="entry name" value="TPR"/>
    <property type="match status" value="3"/>
</dbReference>
<dbReference type="Proteomes" id="UP000178710">
    <property type="component" value="Unassembled WGS sequence"/>
</dbReference>
<name>A0A1G2KMX6_9BACT</name>
<evidence type="ECO:0000313" key="6">
    <source>
        <dbReference type="Proteomes" id="UP000178710"/>
    </source>
</evidence>
<gene>
    <name evidence="5" type="ORF">A3C12_01380</name>
</gene>
<feature type="transmembrane region" description="Helical" evidence="4">
    <location>
        <begin position="17"/>
        <end position="35"/>
    </location>
</feature>
<keyword evidence="4" id="KW-1133">Transmembrane helix</keyword>
<keyword evidence="1" id="KW-0677">Repeat</keyword>
<organism evidence="5 6">
    <name type="scientific">Candidatus Sungbacteria bacterium RIFCSPHIGHO2_02_FULL_49_20</name>
    <dbReference type="NCBI Taxonomy" id="1802272"/>
    <lineage>
        <taxon>Bacteria</taxon>
        <taxon>Candidatus Sungiibacteriota</taxon>
    </lineage>
</organism>
<reference evidence="5 6" key="1">
    <citation type="journal article" date="2016" name="Nat. Commun.">
        <title>Thousands of microbial genomes shed light on interconnected biogeochemical processes in an aquifer system.</title>
        <authorList>
            <person name="Anantharaman K."/>
            <person name="Brown C.T."/>
            <person name="Hug L.A."/>
            <person name="Sharon I."/>
            <person name="Castelle C.J."/>
            <person name="Probst A.J."/>
            <person name="Thomas B.C."/>
            <person name="Singh A."/>
            <person name="Wilkins M.J."/>
            <person name="Karaoz U."/>
            <person name="Brodie E.L."/>
            <person name="Williams K.H."/>
            <person name="Hubbard S.S."/>
            <person name="Banfield J.F."/>
        </authorList>
    </citation>
    <scope>NUCLEOTIDE SEQUENCE [LARGE SCALE GENOMIC DNA]</scope>
</reference>
<dbReference type="InterPro" id="IPR019734">
    <property type="entry name" value="TPR_rpt"/>
</dbReference>
<evidence type="ECO:0000256" key="1">
    <source>
        <dbReference type="ARBA" id="ARBA00022737"/>
    </source>
</evidence>
<proteinExistence type="predicted"/>
<dbReference type="PANTHER" id="PTHR45586:SF1">
    <property type="entry name" value="LIPOPOLYSACCHARIDE ASSEMBLY PROTEIN B"/>
    <property type="match status" value="1"/>
</dbReference>
<dbReference type="SUPFAM" id="SSF48452">
    <property type="entry name" value="TPR-like"/>
    <property type="match status" value="1"/>
</dbReference>
<sequence length="259" mass="29363">MINTNWRSIFQVLRERPIAVIGILMILLLAGAFLLRDKLQSLLGVSSPPQIGVGTGQPLPKYVGRDIREIRMTPEEVKLFTEAQKASIQKSILDAAGSIDANPDLLAPWLQLGLYKKVIGDFEGARDAWEYASQIRPQNVVSFNNLGELYGSRYYLPDFLKSELNFQQAIKNDPTYIQAYISLSELYRYSYTEKSSLAEKTLFDGLKSNPDHTDLISYIARFYAETGKIDQAIEYYQKLKALRPSDALSIDQDIAKLRR</sequence>
<dbReference type="EMBL" id="MHQK01000048">
    <property type="protein sequence ID" value="OHA00778.1"/>
    <property type="molecule type" value="Genomic_DNA"/>
</dbReference>
<evidence type="ECO:0000256" key="2">
    <source>
        <dbReference type="ARBA" id="ARBA00022803"/>
    </source>
</evidence>
<evidence type="ECO:0000313" key="5">
    <source>
        <dbReference type="EMBL" id="OHA00778.1"/>
    </source>
</evidence>
<accession>A0A1G2KMX6</accession>